<feature type="signal peptide" evidence="1">
    <location>
        <begin position="1"/>
        <end position="19"/>
    </location>
</feature>
<evidence type="ECO:0000313" key="2">
    <source>
        <dbReference type="EMBL" id="MDM4017774.1"/>
    </source>
</evidence>
<evidence type="ECO:0000256" key="1">
    <source>
        <dbReference type="SAM" id="SignalP"/>
    </source>
</evidence>
<evidence type="ECO:0000313" key="3">
    <source>
        <dbReference type="Proteomes" id="UP001239462"/>
    </source>
</evidence>
<dbReference type="Proteomes" id="UP001239462">
    <property type="component" value="Unassembled WGS sequence"/>
</dbReference>
<name>A0ABT7PMN7_9BACT</name>
<sequence>MRGLTIILAAFAFAQFVKADDNKQSPPDAEKLLKDAIAYREKLPSSYAVTLRMLNVVLDDKGFIDSDTIYLFSEEPNTKYVAFGIANSRDGEFARRTWDQTLIRGLTRARRIGIPTGPFKDQTVENINIDPKESKTKRFLPEFDPFFFVLAQDTDFSFRRINRRFGSHIDQWYTFIEQKPAEKGCIESDWQVNKLVVKIWFDPSQGWLPVRIDRLGLPESGSNGERPTQSTQRIEWKKLEVGGDRIWLPVEFKRSAIKNRGKVTDLVGRFCWKETKERSVIPNLEEEDWRERFREEFDEQWNWNFEDYLKANSYEAQRKKR</sequence>
<accession>A0ABT7PMN7</accession>
<dbReference type="RefSeq" id="WP_289165316.1">
    <property type="nucleotide sequence ID" value="NZ_JASZZN010000016.1"/>
</dbReference>
<keyword evidence="3" id="KW-1185">Reference proteome</keyword>
<keyword evidence="1" id="KW-0732">Signal</keyword>
<proteinExistence type="predicted"/>
<feature type="chain" id="PRO_5047061688" evidence="1">
    <location>
        <begin position="20"/>
        <end position="321"/>
    </location>
</feature>
<gene>
    <name evidence="2" type="ORF">QTN89_20165</name>
</gene>
<comment type="caution">
    <text evidence="2">The sequence shown here is derived from an EMBL/GenBank/DDBJ whole genome shotgun (WGS) entry which is preliminary data.</text>
</comment>
<protein>
    <submittedName>
        <fullName evidence="2">Uncharacterized protein</fullName>
    </submittedName>
</protein>
<dbReference type="EMBL" id="JASZZN010000016">
    <property type="protein sequence ID" value="MDM4017774.1"/>
    <property type="molecule type" value="Genomic_DNA"/>
</dbReference>
<reference evidence="2 3" key="1">
    <citation type="submission" date="2023-06" db="EMBL/GenBank/DDBJ databases">
        <title>Roseiconus lacunae JC819 isolated from Gulf of Mannar region, Tamil Nadu.</title>
        <authorList>
            <person name="Pk S."/>
            <person name="Ch S."/>
            <person name="Ch V.R."/>
        </authorList>
    </citation>
    <scope>NUCLEOTIDE SEQUENCE [LARGE SCALE GENOMIC DNA]</scope>
    <source>
        <strain evidence="2 3">JC819</strain>
    </source>
</reference>
<organism evidence="2 3">
    <name type="scientific">Roseiconus lacunae</name>
    <dbReference type="NCBI Taxonomy" id="2605694"/>
    <lineage>
        <taxon>Bacteria</taxon>
        <taxon>Pseudomonadati</taxon>
        <taxon>Planctomycetota</taxon>
        <taxon>Planctomycetia</taxon>
        <taxon>Pirellulales</taxon>
        <taxon>Pirellulaceae</taxon>
        <taxon>Roseiconus</taxon>
    </lineage>
</organism>